<protein>
    <submittedName>
        <fullName evidence="2">Uncharacterized protein</fullName>
    </submittedName>
</protein>
<organism evidence="2 3">
    <name type="scientific">Araneus ventricosus</name>
    <name type="common">Orbweaver spider</name>
    <name type="synonym">Epeira ventricosa</name>
    <dbReference type="NCBI Taxonomy" id="182803"/>
    <lineage>
        <taxon>Eukaryota</taxon>
        <taxon>Metazoa</taxon>
        <taxon>Ecdysozoa</taxon>
        <taxon>Arthropoda</taxon>
        <taxon>Chelicerata</taxon>
        <taxon>Arachnida</taxon>
        <taxon>Araneae</taxon>
        <taxon>Araneomorphae</taxon>
        <taxon>Entelegynae</taxon>
        <taxon>Araneoidea</taxon>
        <taxon>Araneidae</taxon>
        <taxon>Araneus</taxon>
    </lineage>
</organism>
<feature type="region of interest" description="Disordered" evidence="1">
    <location>
        <begin position="1"/>
        <end position="41"/>
    </location>
</feature>
<feature type="compositionally biased region" description="Low complexity" evidence="1">
    <location>
        <begin position="16"/>
        <end position="28"/>
    </location>
</feature>
<sequence length="104" mass="11262">MALCPVNRIKTERGNSSSPHPIRSSSPPVDGSREEGQPPPCRILHPAHPGGGCPCHFGEVLHPPPPRTIIQTPPSRTRNSMLADVDFRAKVVSTDCTFNGIFED</sequence>
<evidence type="ECO:0000313" key="3">
    <source>
        <dbReference type="Proteomes" id="UP000499080"/>
    </source>
</evidence>
<evidence type="ECO:0000256" key="1">
    <source>
        <dbReference type="SAM" id="MobiDB-lite"/>
    </source>
</evidence>
<keyword evidence="3" id="KW-1185">Reference proteome</keyword>
<proteinExistence type="predicted"/>
<gene>
    <name evidence="2" type="ORF">AVEN_197665_1</name>
</gene>
<dbReference type="AlphaFoldDB" id="A0A4Y2GYK7"/>
<name>A0A4Y2GYK7_ARAVE</name>
<dbReference type="Proteomes" id="UP000499080">
    <property type="component" value="Unassembled WGS sequence"/>
</dbReference>
<reference evidence="2 3" key="1">
    <citation type="journal article" date="2019" name="Sci. Rep.">
        <title>Orb-weaving spider Araneus ventricosus genome elucidates the spidroin gene catalogue.</title>
        <authorList>
            <person name="Kono N."/>
            <person name="Nakamura H."/>
            <person name="Ohtoshi R."/>
            <person name="Moran D.A.P."/>
            <person name="Shinohara A."/>
            <person name="Yoshida Y."/>
            <person name="Fujiwara M."/>
            <person name="Mori M."/>
            <person name="Tomita M."/>
            <person name="Arakawa K."/>
        </authorList>
    </citation>
    <scope>NUCLEOTIDE SEQUENCE [LARGE SCALE GENOMIC DNA]</scope>
</reference>
<accession>A0A4Y2GYK7</accession>
<dbReference type="EMBL" id="BGPR01001582">
    <property type="protein sequence ID" value="GBM57194.1"/>
    <property type="molecule type" value="Genomic_DNA"/>
</dbReference>
<evidence type="ECO:0000313" key="2">
    <source>
        <dbReference type="EMBL" id="GBM57194.1"/>
    </source>
</evidence>
<comment type="caution">
    <text evidence="2">The sequence shown here is derived from an EMBL/GenBank/DDBJ whole genome shotgun (WGS) entry which is preliminary data.</text>
</comment>